<sequence>MENISKSNISPLHSSVKNETKDKFDALLKEALNSKSRKDARNQSTQKLISDAGSLSSSNENLPGKDHSKQVKSIEIVEVDVHDDNNFILNKFLNDSSKMRHSVRNDKRNVKDEDEITTLNETDGVFIKPPVPRPRKNKQVVSVVNSPSSTGTYKVVKNGEESKSLNTPSKIESDHSISSNVTSVIKGIDKTDSNLMIEENNDLQDKSKTNVNELDSKKESNDKDVSDKISQKSEPSNVDEIKYENEIKSKSKKKQLEKPKQRETFKNVAETLIANQLKMKYSYEKIIAIIIHKTDRLKLDSLVIHPVIKIHLVNSETGEYLHKSDKDRPVVFYYENKNIKCITPVISEPYNLYEKCSLYPAWEETLIINEDVNYLLAHGSKAIIFFEIMDFVTFSVASAQFNQKGTSKGWHKIAWAFFKPLGKNDISNLDKIARLQLYYPGKQLKVLPQVCDIFHWWKNKTLIKYPASLYVSVKSMIPPEKVTETLRSKTPIHGEKASRTTFNTNTNVDIVQTPLPKSICNDKINSNSVITENENEVTWSRSSYQICRLPNKCVAELSSYEEGCLVLKFSKNGLYLACAVHIEYVYWIIVYSVKTYEEICRYSGHQGLIYDINWSSNDSFIVTASADCTVCIWNFNRNTFVEMLPHPSYVYASEINSKNVVATGCYDQIIRIWQNQIDTRSVQYNLMQELEGHHGYITSLCFNNKGSLLYSSDSVGVIIEWKYSTSENSWNLKRELRLADLRNTIINQILLHTRERRLLAHARDSTLRVIDLKTGCVLYWLQGAVNNRFKTICTFSPCGSFVLAGSENGLINIWNSDIGKLVATYTPYDVFNYQNFPIHCVHFHPHDNIIAISHYGHTLPILLAVYDSTIDNKSNIGLKLLQSDDEMEIIKKKSKSRSLASLKSSVEKVITESSTSEKKLGQIKFEDVLNKIDEIVNRHPVSDSSSSINNNNNSNN</sequence>
<organism evidence="5 6">
    <name type="scientific">Ignelater luminosus</name>
    <name type="common">Cucubano</name>
    <name type="synonym">Pyrophorus luminosus</name>
    <dbReference type="NCBI Taxonomy" id="2038154"/>
    <lineage>
        <taxon>Eukaryota</taxon>
        <taxon>Metazoa</taxon>
        <taxon>Ecdysozoa</taxon>
        <taxon>Arthropoda</taxon>
        <taxon>Hexapoda</taxon>
        <taxon>Insecta</taxon>
        <taxon>Pterygota</taxon>
        <taxon>Neoptera</taxon>
        <taxon>Endopterygota</taxon>
        <taxon>Coleoptera</taxon>
        <taxon>Polyphaga</taxon>
        <taxon>Elateriformia</taxon>
        <taxon>Elateroidea</taxon>
        <taxon>Elateridae</taxon>
        <taxon>Agrypninae</taxon>
        <taxon>Pyrophorini</taxon>
        <taxon>Ignelater</taxon>
    </lineage>
</organism>
<dbReference type="PANTHER" id="PTHR44499">
    <property type="entry name" value="JOUBERIN"/>
    <property type="match status" value="1"/>
</dbReference>
<feature type="compositionally biased region" description="Basic and acidic residues" evidence="4">
    <location>
        <begin position="203"/>
        <end position="231"/>
    </location>
</feature>
<proteinExistence type="predicted"/>
<dbReference type="SUPFAM" id="SSF50978">
    <property type="entry name" value="WD40 repeat-like"/>
    <property type="match status" value="1"/>
</dbReference>
<feature type="region of interest" description="Disordered" evidence="4">
    <location>
        <begin position="32"/>
        <end position="69"/>
    </location>
</feature>
<accession>A0A8K0DN91</accession>
<dbReference type="EMBL" id="VTPC01001018">
    <property type="protein sequence ID" value="KAF2903475.1"/>
    <property type="molecule type" value="Genomic_DNA"/>
</dbReference>
<dbReference type="PROSITE" id="PS50082">
    <property type="entry name" value="WD_REPEATS_2"/>
    <property type="match status" value="3"/>
</dbReference>
<evidence type="ECO:0008006" key="7">
    <source>
        <dbReference type="Google" id="ProtNLM"/>
    </source>
</evidence>
<dbReference type="InterPro" id="IPR036322">
    <property type="entry name" value="WD40_repeat_dom_sf"/>
</dbReference>
<dbReference type="OrthoDB" id="2096344at2759"/>
<keyword evidence="6" id="KW-1185">Reference proteome</keyword>
<protein>
    <recommendedName>
        <fullName evidence="7">Jouberin</fullName>
    </recommendedName>
</protein>
<dbReference type="PANTHER" id="PTHR44499:SF1">
    <property type="entry name" value="JOUBERIN"/>
    <property type="match status" value="1"/>
</dbReference>
<dbReference type="SMART" id="SM00320">
    <property type="entry name" value="WD40"/>
    <property type="match status" value="6"/>
</dbReference>
<feature type="region of interest" description="Disordered" evidence="4">
    <location>
        <begin position="199"/>
        <end position="260"/>
    </location>
</feature>
<feature type="compositionally biased region" description="Polar residues" evidence="4">
    <location>
        <begin position="164"/>
        <end position="177"/>
    </location>
</feature>
<feature type="region of interest" description="Disordered" evidence="4">
    <location>
        <begin position="129"/>
        <end position="177"/>
    </location>
</feature>
<evidence type="ECO:0000256" key="2">
    <source>
        <dbReference type="ARBA" id="ARBA00022737"/>
    </source>
</evidence>
<dbReference type="GO" id="GO:0044458">
    <property type="term" value="P:motile cilium assembly"/>
    <property type="evidence" value="ECO:0007669"/>
    <property type="project" value="TreeGrafter"/>
</dbReference>
<evidence type="ECO:0000313" key="5">
    <source>
        <dbReference type="EMBL" id="KAF2903475.1"/>
    </source>
</evidence>
<comment type="caution">
    <text evidence="5">The sequence shown here is derived from an EMBL/GenBank/DDBJ whole genome shotgun (WGS) entry which is preliminary data.</text>
</comment>
<gene>
    <name evidence="5" type="ORF">ILUMI_02709</name>
</gene>
<keyword evidence="1 3" id="KW-0853">WD repeat</keyword>
<feature type="repeat" description="WD" evidence="3">
    <location>
        <begin position="602"/>
        <end position="643"/>
    </location>
</feature>
<dbReference type="PROSITE" id="PS00678">
    <property type="entry name" value="WD_REPEATS_1"/>
    <property type="match status" value="1"/>
</dbReference>
<reference evidence="5" key="1">
    <citation type="submission" date="2019-08" db="EMBL/GenBank/DDBJ databases">
        <title>The genome of the North American firefly Photinus pyralis.</title>
        <authorList>
            <consortium name="Photinus pyralis genome working group"/>
            <person name="Fallon T.R."/>
            <person name="Sander Lower S.E."/>
            <person name="Weng J.-K."/>
        </authorList>
    </citation>
    <scope>NUCLEOTIDE SEQUENCE</scope>
    <source>
        <strain evidence="5">TRF0915ILg1</strain>
        <tissue evidence="5">Whole body</tissue>
    </source>
</reference>
<evidence type="ECO:0000256" key="4">
    <source>
        <dbReference type="SAM" id="MobiDB-lite"/>
    </source>
</evidence>
<feature type="compositionally biased region" description="Polar residues" evidence="4">
    <location>
        <begin position="139"/>
        <end position="152"/>
    </location>
</feature>
<evidence type="ECO:0000256" key="3">
    <source>
        <dbReference type="PROSITE-ProRule" id="PRU00221"/>
    </source>
</evidence>
<feature type="repeat" description="WD" evidence="3">
    <location>
        <begin position="795"/>
        <end position="824"/>
    </location>
</feature>
<keyword evidence="2" id="KW-0677">Repeat</keyword>
<dbReference type="Proteomes" id="UP000801492">
    <property type="component" value="Unassembled WGS sequence"/>
</dbReference>
<dbReference type="InterPro" id="IPR052803">
    <property type="entry name" value="Cilium-Associated_Jouberin"/>
</dbReference>
<feature type="compositionally biased region" description="Polar residues" evidence="4">
    <location>
        <begin position="42"/>
        <end position="61"/>
    </location>
</feature>
<dbReference type="InterPro" id="IPR015943">
    <property type="entry name" value="WD40/YVTN_repeat-like_dom_sf"/>
</dbReference>
<evidence type="ECO:0000313" key="6">
    <source>
        <dbReference type="Proteomes" id="UP000801492"/>
    </source>
</evidence>
<dbReference type="AlphaFoldDB" id="A0A8K0DN91"/>
<name>A0A8K0DN91_IGNLU</name>
<dbReference type="GO" id="GO:0036064">
    <property type="term" value="C:ciliary basal body"/>
    <property type="evidence" value="ECO:0007669"/>
    <property type="project" value="TreeGrafter"/>
</dbReference>
<feature type="compositionally biased region" description="Basic and acidic residues" evidence="4">
    <location>
        <begin position="239"/>
        <end position="260"/>
    </location>
</feature>
<dbReference type="PROSITE" id="PS50294">
    <property type="entry name" value="WD_REPEATS_REGION"/>
    <property type="match status" value="1"/>
</dbReference>
<dbReference type="Gene3D" id="2.130.10.10">
    <property type="entry name" value="YVTN repeat-like/Quinoprotein amine dehydrogenase"/>
    <property type="match status" value="1"/>
</dbReference>
<dbReference type="InterPro" id="IPR001680">
    <property type="entry name" value="WD40_rpt"/>
</dbReference>
<feature type="repeat" description="WD" evidence="3">
    <location>
        <begin position="690"/>
        <end position="731"/>
    </location>
</feature>
<dbReference type="Pfam" id="PF00400">
    <property type="entry name" value="WD40"/>
    <property type="match status" value="3"/>
</dbReference>
<evidence type="ECO:0000256" key="1">
    <source>
        <dbReference type="ARBA" id="ARBA00022574"/>
    </source>
</evidence>
<dbReference type="InterPro" id="IPR019775">
    <property type="entry name" value="WD40_repeat_CS"/>
</dbReference>